<evidence type="ECO:0000256" key="3">
    <source>
        <dbReference type="ARBA" id="ARBA00023159"/>
    </source>
</evidence>
<dbReference type="EMBL" id="BMHP01000008">
    <property type="protein sequence ID" value="GGD96149.1"/>
    <property type="molecule type" value="Genomic_DNA"/>
</dbReference>
<dbReference type="InterPro" id="IPR009057">
    <property type="entry name" value="Homeodomain-like_sf"/>
</dbReference>
<dbReference type="Proteomes" id="UP000612456">
    <property type="component" value="Unassembled WGS sequence"/>
</dbReference>
<reference evidence="6" key="1">
    <citation type="journal article" date="2014" name="Int. J. Syst. Evol. Microbiol.">
        <title>Complete genome sequence of Corynebacterium casei LMG S-19264T (=DSM 44701T), isolated from a smear-ripened cheese.</title>
        <authorList>
            <consortium name="US DOE Joint Genome Institute (JGI-PGF)"/>
            <person name="Walter F."/>
            <person name="Albersmeier A."/>
            <person name="Kalinowski J."/>
            <person name="Ruckert C."/>
        </authorList>
    </citation>
    <scope>NUCLEOTIDE SEQUENCE</scope>
    <source>
        <strain evidence="6">CGMCC 1.15178</strain>
    </source>
</reference>
<protein>
    <recommendedName>
        <fullName evidence="5">HTH araC/xylS-type domain-containing protein</fullName>
    </recommendedName>
</protein>
<dbReference type="Pfam" id="PF02311">
    <property type="entry name" value="AraC_binding"/>
    <property type="match status" value="1"/>
</dbReference>
<sequence length="266" mass="29478">MVANSGGGGPAFIVKECFAGTIVNVPGCTYGPHMQRELQIVQLHTGSMQVNIDGRVTEVLPGQVLLLLPGHRVYISSAEKAETWHRWITVFDYEIEAESLEMLAVLPQVLAASEQMTQLIDILVGLHKQGAANTSAGHTLALAAFQLYAADCRKSAYSETHPAISQVKTLIQERFQEELTLDDLAGAANLSPGYLTRLFHQHEGLRPRQYLWRYRVERGIELLRGTGLPIGDIAERCGFKTSYHFARMVKALKKHTPTEIRSGDLE</sequence>
<evidence type="ECO:0000313" key="6">
    <source>
        <dbReference type="EMBL" id="GGD96149.1"/>
    </source>
</evidence>
<keyword evidence="4" id="KW-0804">Transcription</keyword>
<dbReference type="SUPFAM" id="SSF51215">
    <property type="entry name" value="Regulatory protein AraC"/>
    <property type="match status" value="1"/>
</dbReference>
<evidence type="ECO:0000259" key="5">
    <source>
        <dbReference type="PROSITE" id="PS01124"/>
    </source>
</evidence>
<dbReference type="InterPro" id="IPR018062">
    <property type="entry name" value="HTH_AraC-typ_CS"/>
</dbReference>
<evidence type="ECO:0000256" key="4">
    <source>
        <dbReference type="ARBA" id="ARBA00023163"/>
    </source>
</evidence>
<dbReference type="Pfam" id="PF12833">
    <property type="entry name" value="HTH_18"/>
    <property type="match status" value="1"/>
</dbReference>
<feature type="domain" description="HTH araC/xylS-type" evidence="5">
    <location>
        <begin position="165"/>
        <end position="263"/>
    </location>
</feature>
<keyword evidence="2" id="KW-0238">DNA-binding</keyword>
<comment type="caution">
    <text evidence="6">The sequence shown here is derived from an EMBL/GenBank/DDBJ whole genome shotgun (WGS) entry which is preliminary data.</text>
</comment>
<dbReference type="InterPro" id="IPR003313">
    <property type="entry name" value="AraC-bd"/>
</dbReference>
<name>A0A916ZGK8_9BACL</name>
<keyword evidence="3" id="KW-0010">Activator</keyword>
<dbReference type="PROSITE" id="PS01124">
    <property type="entry name" value="HTH_ARAC_FAMILY_2"/>
    <property type="match status" value="1"/>
</dbReference>
<dbReference type="RefSeq" id="WP_188998833.1">
    <property type="nucleotide sequence ID" value="NZ_BMHP01000008.1"/>
</dbReference>
<dbReference type="InterPro" id="IPR050204">
    <property type="entry name" value="AraC_XylS_family_regulators"/>
</dbReference>
<dbReference type="AlphaFoldDB" id="A0A916ZGK8"/>
<dbReference type="GO" id="GO:0003700">
    <property type="term" value="F:DNA-binding transcription factor activity"/>
    <property type="evidence" value="ECO:0007669"/>
    <property type="project" value="InterPro"/>
</dbReference>
<evidence type="ECO:0000256" key="2">
    <source>
        <dbReference type="ARBA" id="ARBA00023125"/>
    </source>
</evidence>
<dbReference type="InterPro" id="IPR037923">
    <property type="entry name" value="HTH-like"/>
</dbReference>
<gene>
    <name evidence="6" type="ORF">GCM10010911_63530</name>
</gene>
<dbReference type="GO" id="GO:0043565">
    <property type="term" value="F:sequence-specific DNA binding"/>
    <property type="evidence" value="ECO:0007669"/>
    <property type="project" value="InterPro"/>
</dbReference>
<reference evidence="6" key="2">
    <citation type="submission" date="2020-09" db="EMBL/GenBank/DDBJ databases">
        <authorList>
            <person name="Sun Q."/>
            <person name="Zhou Y."/>
        </authorList>
    </citation>
    <scope>NUCLEOTIDE SEQUENCE</scope>
    <source>
        <strain evidence="6">CGMCC 1.15178</strain>
    </source>
</reference>
<keyword evidence="7" id="KW-1185">Reference proteome</keyword>
<dbReference type="PANTHER" id="PTHR46796">
    <property type="entry name" value="HTH-TYPE TRANSCRIPTIONAL ACTIVATOR RHAS-RELATED"/>
    <property type="match status" value="1"/>
</dbReference>
<dbReference type="SUPFAM" id="SSF46689">
    <property type="entry name" value="Homeodomain-like"/>
    <property type="match status" value="2"/>
</dbReference>
<dbReference type="PROSITE" id="PS00041">
    <property type="entry name" value="HTH_ARAC_FAMILY_1"/>
    <property type="match status" value="1"/>
</dbReference>
<evidence type="ECO:0000256" key="1">
    <source>
        <dbReference type="ARBA" id="ARBA00023015"/>
    </source>
</evidence>
<keyword evidence="1" id="KW-0805">Transcription regulation</keyword>
<dbReference type="InterPro" id="IPR018060">
    <property type="entry name" value="HTH_AraC"/>
</dbReference>
<proteinExistence type="predicted"/>
<dbReference type="SMART" id="SM00342">
    <property type="entry name" value="HTH_ARAC"/>
    <property type="match status" value="1"/>
</dbReference>
<evidence type="ECO:0000313" key="7">
    <source>
        <dbReference type="Proteomes" id="UP000612456"/>
    </source>
</evidence>
<accession>A0A916ZGK8</accession>
<dbReference type="Gene3D" id="1.10.10.60">
    <property type="entry name" value="Homeodomain-like"/>
    <property type="match status" value="2"/>
</dbReference>
<organism evidence="6 7">
    <name type="scientific">Paenibacillus nasutitermitis</name>
    <dbReference type="NCBI Taxonomy" id="1652958"/>
    <lineage>
        <taxon>Bacteria</taxon>
        <taxon>Bacillati</taxon>
        <taxon>Bacillota</taxon>
        <taxon>Bacilli</taxon>
        <taxon>Bacillales</taxon>
        <taxon>Paenibacillaceae</taxon>
        <taxon>Paenibacillus</taxon>
    </lineage>
</organism>